<comment type="function">
    <text evidence="2">Endopeptidase that degrades small peptides of less than 7 kDa, such as glucagon and insulin.</text>
</comment>
<keyword evidence="8" id="KW-0378">Hydrolase</keyword>
<comment type="caution">
    <text evidence="19">The sequence shown here is derived from an EMBL/GenBank/DDBJ whole genome shotgun (WGS) entry which is preliminary data.</text>
</comment>
<evidence type="ECO:0000256" key="10">
    <source>
        <dbReference type="ARBA" id="ARBA00023049"/>
    </source>
</evidence>
<dbReference type="PROSITE" id="PS00143">
    <property type="entry name" value="INSULINASE"/>
    <property type="match status" value="1"/>
</dbReference>
<proteinExistence type="inferred from homology"/>
<keyword evidence="6" id="KW-0645">Protease</keyword>
<keyword evidence="9" id="KW-0862">Zinc</keyword>
<evidence type="ECO:0000256" key="12">
    <source>
        <dbReference type="ARBA" id="ARBA00031184"/>
    </source>
</evidence>
<feature type="domain" description="Peptidase M16 N-terminal" evidence="15">
    <location>
        <begin position="21"/>
        <end position="138"/>
    </location>
</feature>
<evidence type="ECO:0000256" key="13">
    <source>
        <dbReference type="ARBA" id="ARBA00033450"/>
    </source>
</evidence>
<evidence type="ECO:0000256" key="5">
    <source>
        <dbReference type="ARBA" id="ARBA00017565"/>
    </source>
</evidence>
<dbReference type="PANTHER" id="PTHR43690:SF18">
    <property type="entry name" value="INSULIN-DEGRADING ENZYME-RELATED"/>
    <property type="match status" value="1"/>
</dbReference>
<dbReference type="Pfam" id="PF05193">
    <property type="entry name" value="Peptidase_M16_C"/>
    <property type="match status" value="1"/>
</dbReference>
<evidence type="ECO:0000256" key="1">
    <source>
        <dbReference type="ARBA" id="ARBA00001947"/>
    </source>
</evidence>
<gene>
    <name evidence="19" type="ORF">tinsulaeT_08770</name>
</gene>
<feature type="domain" description="Peptidase M16 C-terminal" evidence="16">
    <location>
        <begin position="182"/>
        <end position="351"/>
    </location>
</feature>
<dbReference type="Pfam" id="PF22456">
    <property type="entry name" value="PqqF-like_C_4"/>
    <property type="match status" value="1"/>
</dbReference>
<dbReference type="EMBL" id="BSST01000001">
    <property type="protein sequence ID" value="GLX77537.1"/>
    <property type="molecule type" value="Genomic_DNA"/>
</dbReference>
<evidence type="ECO:0000256" key="11">
    <source>
        <dbReference type="ARBA" id="ARBA00029597"/>
    </source>
</evidence>
<evidence type="ECO:0000313" key="19">
    <source>
        <dbReference type="EMBL" id="GLX77537.1"/>
    </source>
</evidence>
<evidence type="ECO:0000256" key="9">
    <source>
        <dbReference type="ARBA" id="ARBA00022833"/>
    </source>
</evidence>
<dbReference type="Pfam" id="PF16187">
    <property type="entry name" value="Peptidase_M16_M"/>
    <property type="match status" value="1"/>
</dbReference>
<evidence type="ECO:0000259" key="17">
    <source>
        <dbReference type="Pfam" id="PF16187"/>
    </source>
</evidence>
<dbReference type="InterPro" id="IPR050626">
    <property type="entry name" value="Peptidase_M16"/>
</dbReference>
<evidence type="ECO:0000259" key="18">
    <source>
        <dbReference type="Pfam" id="PF22456"/>
    </source>
</evidence>
<comment type="similarity">
    <text evidence="3 14">Belongs to the peptidase M16 family.</text>
</comment>
<comment type="cofactor">
    <cofactor evidence="1">
        <name>Zn(2+)</name>
        <dbReference type="ChEBI" id="CHEBI:29105"/>
    </cofactor>
</comment>
<keyword evidence="10" id="KW-0482">Metalloprotease</keyword>
<dbReference type="RefSeq" id="WP_284243398.1">
    <property type="nucleotide sequence ID" value="NZ_BSST01000001.1"/>
</dbReference>
<evidence type="ECO:0000256" key="2">
    <source>
        <dbReference type="ARBA" id="ARBA00002184"/>
    </source>
</evidence>
<dbReference type="PANTHER" id="PTHR43690">
    <property type="entry name" value="NARDILYSIN"/>
    <property type="match status" value="1"/>
</dbReference>
<dbReference type="InterPro" id="IPR011249">
    <property type="entry name" value="Metalloenz_LuxS/M16"/>
</dbReference>
<evidence type="ECO:0000259" key="16">
    <source>
        <dbReference type="Pfam" id="PF05193"/>
    </source>
</evidence>
<dbReference type="InterPro" id="IPR054734">
    <property type="entry name" value="PqqF-like_C_4"/>
</dbReference>
<evidence type="ECO:0000256" key="6">
    <source>
        <dbReference type="ARBA" id="ARBA00022670"/>
    </source>
</evidence>
<dbReference type="InterPro" id="IPR011765">
    <property type="entry name" value="Pept_M16_N"/>
</dbReference>
<dbReference type="InterPro" id="IPR007863">
    <property type="entry name" value="Peptidase_M16_C"/>
</dbReference>
<dbReference type="InterPro" id="IPR001431">
    <property type="entry name" value="Pept_M16_Zn_BS"/>
</dbReference>
<keyword evidence="7" id="KW-0479">Metal-binding</keyword>
<dbReference type="Gene3D" id="3.30.830.10">
    <property type="entry name" value="Metalloenzyme, LuxS/M16 peptidase-like"/>
    <property type="match status" value="4"/>
</dbReference>
<protein>
    <recommendedName>
        <fullName evidence="5">Protease 3</fullName>
        <ecNumber evidence="4">3.4.24.55</ecNumber>
    </recommendedName>
    <alternativeName>
        <fullName evidence="13">Pitrilysin</fullName>
    </alternativeName>
    <alternativeName>
        <fullName evidence="12">Protease III</fullName>
    </alternativeName>
    <alternativeName>
        <fullName evidence="11">Protease pi</fullName>
    </alternativeName>
</protein>
<evidence type="ECO:0000256" key="3">
    <source>
        <dbReference type="ARBA" id="ARBA00007261"/>
    </source>
</evidence>
<feature type="domain" description="Peptidase M16 middle/third" evidence="17">
    <location>
        <begin position="366"/>
        <end position="648"/>
    </location>
</feature>
<evidence type="ECO:0000256" key="8">
    <source>
        <dbReference type="ARBA" id="ARBA00022801"/>
    </source>
</evidence>
<dbReference type="InterPro" id="IPR032632">
    <property type="entry name" value="Peptidase_M16_M"/>
</dbReference>
<dbReference type="Proteomes" id="UP001157186">
    <property type="component" value="Unassembled WGS sequence"/>
</dbReference>
<reference evidence="19 20" key="1">
    <citation type="submission" date="2023-03" db="EMBL/GenBank/DDBJ databases">
        <title>Draft genome sequence of Thalassotalea insulae KCTC 62186T.</title>
        <authorList>
            <person name="Sawabe T."/>
        </authorList>
    </citation>
    <scope>NUCLEOTIDE SEQUENCE [LARGE SCALE GENOMIC DNA]</scope>
    <source>
        <strain evidence="19 20">KCTC 62186</strain>
    </source>
</reference>
<evidence type="ECO:0000256" key="7">
    <source>
        <dbReference type="ARBA" id="ARBA00022723"/>
    </source>
</evidence>
<sequence>MKQSPNDFKQYQPLTLDNGLRVLLVHNQESNKSAAALAVNVGHFSDPIDRQGLAHFLEHMLFLGTEKYPDGSEYQQFISQYGGTNNAWTATEHTCFFFDIHHLHFAEALDRFSQFFIAPLLSEEFVNKERKNIDAEFKLKLKDDIRRLYDVHKETINPAHPFAKFSVGNTETLCDKADRCLRDEVANFFTLHYVAKAMTLVIEGPQSIKELESLAIIYFSALSAKEIQDTLPEVPLYQPQHQKVSLQVKPVINDHQLIISFALPSIDQYYREKPESLISYLLGHEGPNSILSLLKSKHWALGLTAGAGVNGYNFKDFNISIRLTDIGEQHVDDIIDIVFAYISLLKQQPLPCHYYQEKKALAQLSFQYHEKMKPLDSVCQLVINMQHYPPEDYIFGDYAMDGCDPSIISQLLSKFTVENMRYVVVSQKVETNKVSRWYQVPYKVSAIPPEKIKRWQKIKKITSLALPPVNDYIDAKPSVHSANIDTSTQQTIPHCITEESGLTIWFKQDITFKIPKGYIYIGIDSQETLKSTKHIAMTRLFVDLYTDAVIEQHYDAELAGIHYHLYAHQGGLTLQLSGVSSKQDMLLTQLLTELQNFEFAENKFTLLKYQLINHWKNANNSKSISQLFSSLSAIMQPKAPSTEHLANALTQVSYAEFANFCQQIFQAISLEVLLHGNWRPQDARQIEAIIKQAFKQQYHQDNKVITESITIEGKGNISVPLHLPEHDYAAVLYYPMTERSLAMIAKTMITSQILSPLFFQIMRTEQQYGYLVGVGYVPINRYPGLAFYIQSPKYQADQLVAAMDEFINSCHNALEQMSEEDWQHLQHGLTSQLQENDTSLRIRSQRFWAAICNQEKDFKQKQRLIDCILALSKDDISNFILESLTNLNTVQDRFELMSIKHPKQGSTKAATQVNNKNLANFRQTCSIKV</sequence>
<name>A0ABQ6GSC0_9GAMM</name>
<dbReference type="SUPFAM" id="SSF63411">
    <property type="entry name" value="LuxS/MPP-like metallohydrolase"/>
    <property type="match status" value="4"/>
</dbReference>
<evidence type="ECO:0000313" key="20">
    <source>
        <dbReference type="Proteomes" id="UP001157186"/>
    </source>
</evidence>
<accession>A0ABQ6GSC0</accession>
<organism evidence="19 20">
    <name type="scientific">Thalassotalea insulae</name>
    <dbReference type="NCBI Taxonomy" id="2056778"/>
    <lineage>
        <taxon>Bacteria</taxon>
        <taxon>Pseudomonadati</taxon>
        <taxon>Pseudomonadota</taxon>
        <taxon>Gammaproteobacteria</taxon>
        <taxon>Alteromonadales</taxon>
        <taxon>Colwelliaceae</taxon>
        <taxon>Thalassotalea</taxon>
    </lineage>
</organism>
<dbReference type="Pfam" id="PF00675">
    <property type="entry name" value="Peptidase_M16"/>
    <property type="match status" value="1"/>
</dbReference>
<evidence type="ECO:0000256" key="14">
    <source>
        <dbReference type="RuleBase" id="RU004447"/>
    </source>
</evidence>
<keyword evidence="20" id="KW-1185">Reference proteome</keyword>
<evidence type="ECO:0000259" key="15">
    <source>
        <dbReference type="Pfam" id="PF00675"/>
    </source>
</evidence>
<evidence type="ECO:0000256" key="4">
    <source>
        <dbReference type="ARBA" id="ARBA00012449"/>
    </source>
</evidence>
<feature type="domain" description="Coenzyme PQQ synthesis protein F-like C-terminal lobe" evidence="18">
    <location>
        <begin position="750"/>
        <end position="848"/>
    </location>
</feature>
<dbReference type="EC" id="3.4.24.55" evidence="4"/>